<feature type="region of interest" description="Disordered" evidence="1">
    <location>
        <begin position="1"/>
        <end position="73"/>
    </location>
</feature>
<reference evidence="2 3" key="4">
    <citation type="journal article" date="2011" name="BMC Genomics">
        <title>RNA-Seq improves annotation of protein-coding genes in the cucumber genome.</title>
        <authorList>
            <person name="Li Z."/>
            <person name="Zhang Z."/>
            <person name="Yan P."/>
            <person name="Huang S."/>
            <person name="Fei Z."/>
            <person name="Lin K."/>
        </authorList>
    </citation>
    <scope>NUCLEOTIDE SEQUENCE [LARGE SCALE GENOMIC DNA]</scope>
    <source>
        <strain evidence="3">cv. 9930</strain>
    </source>
</reference>
<evidence type="ECO:0000256" key="1">
    <source>
        <dbReference type="SAM" id="MobiDB-lite"/>
    </source>
</evidence>
<sequence>MKQWLTITSQNNPENHRQKRKINLSRLLLTSNQKSKNGSEKRGGSTNSLVKRNGKVTKRCIPTNNGETENGAKSKDFKKLFTRKNVLQRNNLKKINRNITISRTSQHMKHCEKDRVPIAIEA</sequence>
<reference evidence="2 3" key="3">
    <citation type="journal article" date="2010" name="BMC Genomics">
        <title>Transcriptome sequencing and comparative analysis of cucumber flowers with different sex types.</title>
        <authorList>
            <person name="Guo S."/>
            <person name="Zheng Y."/>
            <person name="Joung J.G."/>
            <person name="Liu S."/>
            <person name="Zhang Z."/>
            <person name="Crasta O.R."/>
            <person name="Sobral B.W."/>
            <person name="Xu Y."/>
            <person name="Huang S."/>
            <person name="Fei Z."/>
        </authorList>
    </citation>
    <scope>NUCLEOTIDE SEQUENCE [LARGE SCALE GENOMIC DNA]</scope>
    <source>
        <strain evidence="3">cv. 9930</strain>
    </source>
</reference>
<proteinExistence type="predicted"/>
<evidence type="ECO:0000313" key="2">
    <source>
        <dbReference type="EMBL" id="KGN55936.1"/>
    </source>
</evidence>
<evidence type="ECO:0000313" key="3">
    <source>
        <dbReference type="Proteomes" id="UP000029981"/>
    </source>
</evidence>
<reference evidence="2 3" key="1">
    <citation type="journal article" date="2009" name="Nat. Genet.">
        <title>The genome of the cucumber, Cucumis sativus L.</title>
        <authorList>
            <person name="Huang S."/>
            <person name="Li R."/>
            <person name="Zhang Z."/>
            <person name="Li L."/>
            <person name="Gu X."/>
            <person name="Fan W."/>
            <person name="Lucas W.J."/>
            <person name="Wang X."/>
            <person name="Xie B."/>
            <person name="Ni P."/>
            <person name="Ren Y."/>
            <person name="Zhu H."/>
            <person name="Li J."/>
            <person name="Lin K."/>
            <person name="Jin W."/>
            <person name="Fei Z."/>
            <person name="Li G."/>
            <person name="Staub J."/>
            <person name="Kilian A."/>
            <person name="van der Vossen E.A."/>
            <person name="Wu Y."/>
            <person name="Guo J."/>
            <person name="He J."/>
            <person name="Jia Z."/>
            <person name="Ren Y."/>
            <person name="Tian G."/>
            <person name="Lu Y."/>
            <person name="Ruan J."/>
            <person name="Qian W."/>
            <person name="Wang M."/>
            <person name="Huang Q."/>
            <person name="Li B."/>
            <person name="Xuan Z."/>
            <person name="Cao J."/>
            <person name="Asan"/>
            <person name="Wu Z."/>
            <person name="Zhang J."/>
            <person name="Cai Q."/>
            <person name="Bai Y."/>
            <person name="Zhao B."/>
            <person name="Han Y."/>
            <person name="Li Y."/>
            <person name="Li X."/>
            <person name="Wang S."/>
            <person name="Shi Q."/>
            <person name="Liu S."/>
            <person name="Cho W.K."/>
            <person name="Kim J.Y."/>
            <person name="Xu Y."/>
            <person name="Heller-Uszynska K."/>
            <person name="Miao H."/>
            <person name="Cheng Z."/>
            <person name="Zhang S."/>
            <person name="Wu J."/>
            <person name="Yang Y."/>
            <person name="Kang H."/>
            <person name="Li M."/>
            <person name="Liang H."/>
            <person name="Ren X."/>
            <person name="Shi Z."/>
            <person name="Wen M."/>
            <person name="Jian M."/>
            <person name="Yang H."/>
            <person name="Zhang G."/>
            <person name="Yang Z."/>
            <person name="Chen R."/>
            <person name="Liu S."/>
            <person name="Li J."/>
            <person name="Ma L."/>
            <person name="Liu H."/>
            <person name="Zhou Y."/>
            <person name="Zhao J."/>
            <person name="Fang X."/>
            <person name="Li G."/>
            <person name="Fang L."/>
            <person name="Li Y."/>
            <person name="Liu D."/>
            <person name="Zheng H."/>
            <person name="Zhang Y."/>
            <person name="Qin N."/>
            <person name="Li Z."/>
            <person name="Yang G."/>
            <person name="Yang S."/>
            <person name="Bolund L."/>
            <person name="Kristiansen K."/>
            <person name="Zheng H."/>
            <person name="Li S."/>
            <person name="Zhang X."/>
            <person name="Yang H."/>
            <person name="Wang J."/>
            <person name="Sun R."/>
            <person name="Zhang B."/>
            <person name="Jiang S."/>
            <person name="Wang J."/>
            <person name="Du Y."/>
            <person name="Li S."/>
        </authorList>
    </citation>
    <scope>NUCLEOTIDE SEQUENCE [LARGE SCALE GENOMIC DNA]</scope>
    <source>
        <strain evidence="3">cv. 9930</strain>
    </source>
</reference>
<dbReference type="AlphaFoldDB" id="A0A0A0L742"/>
<dbReference type="OMA" id="ENHRQKR"/>
<accession>A0A0A0L742</accession>
<reference evidence="2 3" key="2">
    <citation type="journal article" date="2009" name="PLoS ONE">
        <title>An integrated genetic and cytogenetic map of the cucumber genome.</title>
        <authorList>
            <person name="Ren Y."/>
            <person name="Zhang Z."/>
            <person name="Liu J."/>
            <person name="Staub J.E."/>
            <person name="Han Y."/>
            <person name="Cheng Z."/>
            <person name="Li X."/>
            <person name="Lu J."/>
            <person name="Miao H."/>
            <person name="Kang H."/>
            <person name="Xie B."/>
            <person name="Gu X."/>
            <person name="Wang X."/>
            <person name="Du Y."/>
            <person name="Jin W."/>
            <person name="Huang S."/>
        </authorList>
    </citation>
    <scope>NUCLEOTIDE SEQUENCE [LARGE SCALE GENOMIC DNA]</scope>
    <source>
        <strain evidence="3">cv. 9930</strain>
    </source>
</reference>
<keyword evidence="3" id="KW-1185">Reference proteome</keyword>
<dbReference type="EMBL" id="CM002924">
    <property type="protein sequence ID" value="KGN55936.1"/>
    <property type="molecule type" value="Genomic_DNA"/>
</dbReference>
<protein>
    <submittedName>
        <fullName evidence="2">Uncharacterized protein</fullName>
    </submittedName>
</protein>
<feature type="compositionally biased region" description="Polar residues" evidence="1">
    <location>
        <begin position="1"/>
        <end position="13"/>
    </location>
</feature>
<gene>
    <name evidence="2" type="ORF">Csa_3G038100</name>
</gene>
<name>A0A0A0L742_CUCSA</name>
<dbReference type="Gramene" id="KGN55936">
    <property type="protein sequence ID" value="KGN55936"/>
    <property type="gene ID" value="Csa_3G038100"/>
</dbReference>
<organism evidence="2 3">
    <name type="scientific">Cucumis sativus</name>
    <name type="common">Cucumber</name>
    <dbReference type="NCBI Taxonomy" id="3659"/>
    <lineage>
        <taxon>Eukaryota</taxon>
        <taxon>Viridiplantae</taxon>
        <taxon>Streptophyta</taxon>
        <taxon>Embryophyta</taxon>
        <taxon>Tracheophyta</taxon>
        <taxon>Spermatophyta</taxon>
        <taxon>Magnoliopsida</taxon>
        <taxon>eudicotyledons</taxon>
        <taxon>Gunneridae</taxon>
        <taxon>Pentapetalae</taxon>
        <taxon>rosids</taxon>
        <taxon>fabids</taxon>
        <taxon>Cucurbitales</taxon>
        <taxon>Cucurbitaceae</taxon>
        <taxon>Benincaseae</taxon>
        <taxon>Cucumis</taxon>
    </lineage>
</organism>
<dbReference type="Proteomes" id="UP000029981">
    <property type="component" value="Chromosome 3"/>
</dbReference>